<dbReference type="RefSeq" id="WP_024894707.1">
    <property type="nucleotide sequence ID" value="NZ_LWRY01000237.1"/>
</dbReference>
<dbReference type="Proteomes" id="UP000095008">
    <property type="component" value="Unassembled WGS sequence"/>
</dbReference>
<evidence type="ECO:0000256" key="4">
    <source>
        <dbReference type="PROSITE-ProRule" id="PRU00473"/>
    </source>
</evidence>
<sequence length="214" mass="22693">MQHIKRITLMLAISGGFIAGTAFADNAYNGYAIEAGGKPVVASNGACVRGGRPVTDGAIPAYCAPQPAPVAVKPAPAPAPVPAPIAPVEHTVLVSKPITITGINFKFDSYKLLDHDIRVLDEVADFAKNHPAAVLDVNGYCSKVGSYAYNLKLSKLRAQSVAQYLANHGVSNDRMVLKGHSYNDPVASNATSQGRFLNQRVEINSNIKVQKTVQ</sequence>
<dbReference type="InterPro" id="IPR050330">
    <property type="entry name" value="Bact_OuterMem_StrucFunc"/>
</dbReference>
<keyword evidence="2 4" id="KW-0472">Membrane</keyword>
<dbReference type="eggNOG" id="COG2885">
    <property type="taxonomic scope" value="Bacteria"/>
</dbReference>
<dbReference type="PANTHER" id="PTHR30329:SF21">
    <property type="entry name" value="LIPOPROTEIN YIAD-RELATED"/>
    <property type="match status" value="1"/>
</dbReference>
<evidence type="ECO:0000313" key="10">
    <source>
        <dbReference type="Proteomes" id="UP000095008"/>
    </source>
</evidence>
<dbReference type="OrthoDB" id="5296103at2"/>
<dbReference type="PROSITE" id="PS51123">
    <property type="entry name" value="OMPA_2"/>
    <property type="match status" value="1"/>
</dbReference>
<feature type="chain" id="PRO_5010466982" description="OmpA-like domain-containing protein" evidence="5">
    <location>
        <begin position="25"/>
        <end position="214"/>
    </location>
</feature>
<keyword evidence="3" id="KW-0998">Cell outer membrane</keyword>
<comment type="subcellular location">
    <subcellularLocation>
        <location evidence="1">Cell outer membrane</location>
    </subcellularLocation>
</comment>
<protein>
    <recommendedName>
        <fullName evidence="6">OmpA-like domain-containing protein</fullName>
    </recommendedName>
</protein>
<evidence type="ECO:0000256" key="2">
    <source>
        <dbReference type="ARBA" id="ARBA00023136"/>
    </source>
</evidence>
<dbReference type="PANTHER" id="PTHR30329">
    <property type="entry name" value="STATOR ELEMENT OF FLAGELLAR MOTOR COMPLEX"/>
    <property type="match status" value="1"/>
</dbReference>
<dbReference type="CDD" id="cd07185">
    <property type="entry name" value="OmpA_C-like"/>
    <property type="match status" value="1"/>
</dbReference>
<feature type="signal peptide" evidence="5">
    <location>
        <begin position="1"/>
        <end position="24"/>
    </location>
</feature>
<evidence type="ECO:0000259" key="6">
    <source>
        <dbReference type="PROSITE" id="PS51123"/>
    </source>
</evidence>
<organism evidence="8 9">
    <name type="scientific">Acidithiobacillus thiooxidans</name>
    <name type="common">Thiobacillus thiooxidans</name>
    <dbReference type="NCBI Taxonomy" id="930"/>
    <lineage>
        <taxon>Bacteria</taxon>
        <taxon>Pseudomonadati</taxon>
        <taxon>Pseudomonadota</taxon>
        <taxon>Acidithiobacillia</taxon>
        <taxon>Acidithiobacillales</taxon>
        <taxon>Acidithiobacillaceae</taxon>
        <taxon>Acidithiobacillus</taxon>
    </lineage>
</organism>
<dbReference type="InterPro" id="IPR036737">
    <property type="entry name" value="OmpA-like_sf"/>
</dbReference>
<feature type="domain" description="OmpA-like" evidence="6">
    <location>
        <begin position="92"/>
        <end position="209"/>
    </location>
</feature>
<gene>
    <name evidence="7" type="ORF">A6M23_16305</name>
    <name evidence="8" type="ORF">A6P07_11080</name>
</gene>
<dbReference type="EMBL" id="LWRY01000237">
    <property type="protein sequence ID" value="OCX69050.1"/>
    <property type="molecule type" value="Genomic_DNA"/>
</dbReference>
<evidence type="ECO:0000256" key="1">
    <source>
        <dbReference type="ARBA" id="ARBA00004442"/>
    </source>
</evidence>
<dbReference type="GO" id="GO:0009279">
    <property type="term" value="C:cell outer membrane"/>
    <property type="evidence" value="ECO:0007669"/>
    <property type="project" value="UniProtKB-SubCell"/>
</dbReference>
<evidence type="ECO:0000313" key="8">
    <source>
        <dbReference type="EMBL" id="OCX71865.1"/>
    </source>
</evidence>
<comment type="caution">
    <text evidence="8">The sequence shown here is derived from an EMBL/GenBank/DDBJ whole genome shotgun (WGS) entry which is preliminary data.</text>
</comment>
<dbReference type="Proteomes" id="UP000094893">
    <property type="component" value="Unassembled WGS sequence"/>
</dbReference>
<proteinExistence type="predicted"/>
<dbReference type="Pfam" id="PF00691">
    <property type="entry name" value="OmpA"/>
    <property type="match status" value="1"/>
</dbReference>
<evidence type="ECO:0000313" key="9">
    <source>
        <dbReference type="Proteomes" id="UP000094893"/>
    </source>
</evidence>
<evidence type="ECO:0000256" key="5">
    <source>
        <dbReference type="SAM" id="SignalP"/>
    </source>
</evidence>
<dbReference type="SUPFAM" id="SSF103088">
    <property type="entry name" value="OmpA-like"/>
    <property type="match status" value="1"/>
</dbReference>
<keyword evidence="10" id="KW-1185">Reference proteome</keyword>
<name>A0A1C2I789_ACITH</name>
<evidence type="ECO:0000313" key="7">
    <source>
        <dbReference type="EMBL" id="OCX69050.1"/>
    </source>
</evidence>
<dbReference type="STRING" id="930.GCA_002079865_02392"/>
<accession>A0A1C2I789</accession>
<evidence type="ECO:0000256" key="3">
    <source>
        <dbReference type="ARBA" id="ARBA00023237"/>
    </source>
</evidence>
<dbReference type="InterPro" id="IPR006664">
    <property type="entry name" value="OMP_bac"/>
</dbReference>
<keyword evidence="5" id="KW-0732">Signal</keyword>
<dbReference type="AlphaFoldDB" id="A0A1C2I789"/>
<dbReference type="PRINTS" id="PR01021">
    <property type="entry name" value="OMPADOMAIN"/>
</dbReference>
<dbReference type="EMBL" id="LWSA01000155">
    <property type="protein sequence ID" value="OCX71865.1"/>
    <property type="molecule type" value="Genomic_DNA"/>
</dbReference>
<reference evidence="8 9" key="1">
    <citation type="journal article" date="2016" name="Int. J. Mol. Sci.">
        <title>Comparative genomics of the extreme acidophile Acidithiobacillus thiooxidans reveals intraspecific divergence and niche adaptation.</title>
        <authorList>
            <person name="Zhang X."/>
            <person name="Feng X."/>
            <person name="Tao J."/>
            <person name="Ma L."/>
            <person name="Xiao Y."/>
            <person name="Liang Y."/>
            <person name="Liu X."/>
            <person name="Yin H."/>
        </authorList>
    </citation>
    <scope>NUCLEOTIDE SEQUENCE [LARGE SCALE GENOMIC DNA]</scope>
    <source>
        <strain evidence="8 9">A02</strain>
        <strain evidence="7">DXS-W</strain>
    </source>
</reference>
<dbReference type="InterPro" id="IPR006665">
    <property type="entry name" value="OmpA-like"/>
</dbReference>
<dbReference type="Gene3D" id="3.30.1330.60">
    <property type="entry name" value="OmpA-like domain"/>
    <property type="match status" value="1"/>
</dbReference>